<comment type="cofactor">
    <cofactor evidence="10">
        <name>FAD</name>
        <dbReference type="ChEBI" id="CHEBI:57692"/>
    </cofactor>
</comment>
<gene>
    <name evidence="10" type="primary">mnmC</name>
    <name evidence="13" type="ORF">C7446_0735</name>
</gene>
<sequence length="659" mass="72114">MGLTPARLEWRDRAPFDIDFEDVYFSREGGREETHHVFIHHNALAERFARWSGERPFVIGETGFGSGLNVLSAYHCFLAHAPPEARLHVVSVEKHPFTAEALHQALSVWPSLGEAVDSLLRQWPAPVRGVHRLMLDERVTLDLHFGEALEMLATLDGRVDAWFLDGFAPGRNPDMWQPVLFEALAAASRPGATLATFTCAGEVRRGLAAAGFACRKVPGFGRKREMLTAHLAPTPGHDAPVEPARATTPWFQPPPPARAEAPIAVIGAGLAGTTVAHALARRGRRVTVFDPQPAGQGASGNRQGALYIRVAAETNVQSRFYLAALQYATRFLERLDPHHTLWQPCGLLQLAGSAREDERQRRCIDAFNLPDTLLERVDRSRAEALAGVSLADSVRSALYYPAAGWAAPGELCRTLMTTPGIQQRHNRVTALTPGGAGWQLALDDGATAEYDQVVLACADRLDEFISPEWLPIQHIRGQVSEFTLERNAPVATPRCVVCADGYTPPPHHGIQSIGASFAPHDREMAPREADHGHNLARLAAALPELARQLQPLAPRARVGIRCATPDKSPWIGPIPDGERWQHDYALLRHDATRVPAIPGAYLPGLWTSAGHGSRGLVSAPLAAELLASRLCDEPMPLERGLVDHVHPGRRLIRDLIRNR</sequence>
<dbReference type="InterPro" id="IPR008471">
    <property type="entry name" value="MnmC-like_methylTransf"/>
</dbReference>
<comment type="caution">
    <text evidence="13">The sequence shown here is derived from an EMBL/GenBank/DDBJ whole genome shotgun (WGS) entry which is preliminary data.</text>
</comment>
<dbReference type="PANTHER" id="PTHR13847:SF283">
    <property type="entry name" value="TRNA 5-METHYLAMINOMETHYL-2-THIOURIDINE BIOSYNTHESIS BIFUNCTIONAL PROTEIN MNMC"/>
    <property type="match status" value="1"/>
</dbReference>
<evidence type="ECO:0000313" key="13">
    <source>
        <dbReference type="EMBL" id="RKR06740.1"/>
    </source>
</evidence>
<dbReference type="EC" id="1.5.-.-" evidence="10"/>
<dbReference type="Pfam" id="PF01266">
    <property type="entry name" value="DAO"/>
    <property type="match status" value="1"/>
</dbReference>
<evidence type="ECO:0000256" key="8">
    <source>
        <dbReference type="ARBA" id="ARBA00023002"/>
    </source>
</evidence>
<dbReference type="NCBIfam" id="NF033855">
    <property type="entry name" value="tRNA_MNMC2"/>
    <property type="match status" value="1"/>
</dbReference>
<dbReference type="NCBIfam" id="NF002481">
    <property type="entry name" value="PRK01747.1-2"/>
    <property type="match status" value="1"/>
</dbReference>
<proteinExistence type="inferred from homology"/>
<accession>A0A420WZP7</accession>
<dbReference type="GO" id="GO:0032259">
    <property type="term" value="P:methylation"/>
    <property type="evidence" value="ECO:0007669"/>
    <property type="project" value="UniProtKB-KW"/>
</dbReference>
<evidence type="ECO:0000256" key="1">
    <source>
        <dbReference type="ARBA" id="ARBA00022490"/>
    </source>
</evidence>
<dbReference type="PANTHER" id="PTHR13847">
    <property type="entry name" value="SARCOSINE DEHYDROGENASE-RELATED"/>
    <property type="match status" value="1"/>
</dbReference>
<evidence type="ECO:0000256" key="9">
    <source>
        <dbReference type="ARBA" id="ARBA00023268"/>
    </source>
</evidence>
<comment type="subcellular location">
    <subcellularLocation>
        <location evidence="10">Cytoplasm</location>
    </subcellularLocation>
</comment>
<name>A0A420WZP7_9GAMM</name>
<dbReference type="HAMAP" id="MF_01102">
    <property type="entry name" value="MnmC"/>
    <property type="match status" value="1"/>
</dbReference>
<evidence type="ECO:0000256" key="4">
    <source>
        <dbReference type="ARBA" id="ARBA00022679"/>
    </source>
</evidence>
<dbReference type="InterPro" id="IPR023032">
    <property type="entry name" value="tRNA_MAMT_biosynth_bifunc_MnmC"/>
</dbReference>
<dbReference type="Pfam" id="PF05430">
    <property type="entry name" value="Methyltransf_30"/>
    <property type="match status" value="1"/>
</dbReference>
<dbReference type="InterPro" id="IPR036188">
    <property type="entry name" value="FAD/NAD-bd_sf"/>
</dbReference>
<comment type="function">
    <text evidence="10">Catalyzes the last two steps in the biosynthesis of 5-methylaminomethyl-2-thiouridine (mnm(5)s(2)U) at the wobble position (U34) in tRNA. Catalyzes the FAD-dependent demodification of cmnm(5)s(2)U34 to nm(5)s(2)U34, followed by the transfer of a methyl group from S-adenosyl-L-methionine to nm(5)s(2)U34, to form mnm(5)s(2)U34.</text>
</comment>
<evidence type="ECO:0000259" key="12">
    <source>
        <dbReference type="Pfam" id="PF05430"/>
    </source>
</evidence>
<feature type="domain" description="MnmC-like methyltransferase" evidence="12">
    <location>
        <begin position="112"/>
        <end position="230"/>
    </location>
</feature>
<evidence type="ECO:0000256" key="5">
    <source>
        <dbReference type="ARBA" id="ARBA00022691"/>
    </source>
</evidence>
<evidence type="ECO:0000313" key="14">
    <source>
        <dbReference type="Proteomes" id="UP000281975"/>
    </source>
</evidence>
<dbReference type="GO" id="GO:0016645">
    <property type="term" value="F:oxidoreductase activity, acting on the CH-NH group of donors"/>
    <property type="evidence" value="ECO:0007669"/>
    <property type="project" value="InterPro"/>
</dbReference>
<dbReference type="NCBIfam" id="TIGR03197">
    <property type="entry name" value="MnmC_Cterm"/>
    <property type="match status" value="1"/>
</dbReference>
<dbReference type="EMBL" id="RBIN01000002">
    <property type="protein sequence ID" value="RKR06740.1"/>
    <property type="molecule type" value="Genomic_DNA"/>
</dbReference>
<keyword evidence="5 10" id="KW-0949">S-adenosyl-L-methionine</keyword>
<dbReference type="Gene3D" id="3.40.50.150">
    <property type="entry name" value="Vaccinia Virus protein VP39"/>
    <property type="match status" value="1"/>
</dbReference>
<evidence type="ECO:0000256" key="10">
    <source>
        <dbReference type="HAMAP-Rule" id="MF_01102"/>
    </source>
</evidence>
<comment type="catalytic activity">
    <reaction evidence="10">
        <text>5-aminomethyl-2-thiouridine(34) in tRNA + S-adenosyl-L-methionine = 5-methylaminomethyl-2-thiouridine(34) in tRNA + S-adenosyl-L-homocysteine + H(+)</text>
        <dbReference type="Rhea" id="RHEA:19569"/>
        <dbReference type="Rhea" id="RHEA-COMP:10195"/>
        <dbReference type="Rhea" id="RHEA-COMP:10197"/>
        <dbReference type="ChEBI" id="CHEBI:15378"/>
        <dbReference type="ChEBI" id="CHEBI:57856"/>
        <dbReference type="ChEBI" id="CHEBI:59789"/>
        <dbReference type="ChEBI" id="CHEBI:74454"/>
        <dbReference type="ChEBI" id="CHEBI:74455"/>
        <dbReference type="EC" id="2.1.1.61"/>
    </reaction>
</comment>
<dbReference type="GO" id="GO:0050660">
    <property type="term" value="F:flavin adenine dinucleotide binding"/>
    <property type="evidence" value="ECO:0007669"/>
    <property type="project" value="UniProtKB-UniRule"/>
</dbReference>
<evidence type="ECO:0000259" key="11">
    <source>
        <dbReference type="Pfam" id="PF01266"/>
    </source>
</evidence>
<dbReference type="SUPFAM" id="SSF51905">
    <property type="entry name" value="FAD/NAD(P)-binding domain"/>
    <property type="match status" value="1"/>
</dbReference>
<evidence type="ECO:0000256" key="6">
    <source>
        <dbReference type="ARBA" id="ARBA00022694"/>
    </source>
</evidence>
<reference evidence="13 14" key="1">
    <citation type="submission" date="2018-10" db="EMBL/GenBank/DDBJ databases">
        <title>Genomic Encyclopedia of Type Strains, Phase IV (KMG-IV): sequencing the most valuable type-strain genomes for metagenomic binning, comparative biology and taxonomic classification.</title>
        <authorList>
            <person name="Goeker M."/>
        </authorList>
    </citation>
    <scope>NUCLEOTIDE SEQUENCE [LARGE SCALE GENOMIC DNA]</scope>
    <source>
        <strain evidence="13 14">DSM 23229</strain>
    </source>
</reference>
<keyword evidence="14" id="KW-1185">Reference proteome</keyword>
<dbReference type="InterPro" id="IPR006076">
    <property type="entry name" value="FAD-dep_OxRdtase"/>
</dbReference>
<feature type="region of interest" description="tRNA (mnm(5)s(2)U34)-methyltransferase" evidence="10">
    <location>
        <begin position="1"/>
        <end position="232"/>
    </location>
</feature>
<dbReference type="InterPro" id="IPR017610">
    <property type="entry name" value="tRNA_S-uridine_synth_MnmC_C"/>
</dbReference>
<keyword evidence="6 10" id="KW-0819">tRNA processing</keyword>
<keyword evidence="3 10" id="KW-0285">Flavoprotein</keyword>
<dbReference type="EC" id="2.1.1.61" evidence="10"/>
<keyword evidence="4 10" id="KW-0808">Transferase</keyword>
<protein>
    <recommendedName>
        <fullName evidence="10">tRNA 5-methylaminomethyl-2-thiouridine biosynthesis bifunctional protein MnmC</fullName>
        <shortName evidence="10">tRNA mnm(5)s(2)U biosynthesis bifunctional protein</shortName>
    </recommendedName>
    <domain>
        <recommendedName>
            <fullName evidence="10">tRNA (mnm(5)s(2)U34)-methyltransferase</fullName>
            <ecNumber evidence="10">2.1.1.61</ecNumber>
        </recommendedName>
    </domain>
    <domain>
        <recommendedName>
            <fullName evidence="10">FAD-dependent cmnm(5)s(2)U34 oxidoreductase</fullName>
            <ecNumber evidence="10">1.5.-.-</ecNumber>
        </recommendedName>
    </domain>
</protein>
<dbReference type="AlphaFoldDB" id="A0A420WZP7"/>
<keyword evidence="9 10" id="KW-0511">Multifunctional enzyme</keyword>
<comment type="similarity">
    <text evidence="10">In the C-terminal section; belongs to the DAO family.</text>
</comment>
<keyword evidence="1 10" id="KW-0963">Cytoplasm</keyword>
<dbReference type="InterPro" id="IPR047785">
    <property type="entry name" value="tRNA_MNMC2"/>
</dbReference>
<organism evidence="13 14">
    <name type="scientific">Kushneria sinocarnis</name>
    <dbReference type="NCBI Taxonomy" id="595502"/>
    <lineage>
        <taxon>Bacteria</taxon>
        <taxon>Pseudomonadati</taxon>
        <taxon>Pseudomonadota</taxon>
        <taxon>Gammaproteobacteria</taxon>
        <taxon>Oceanospirillales</taxon>
        <taxon>Halomonadaceae</taxon>
        <taxon>Kushneria</taxon>
    </lineage>
</organism>
<dbReference type="GO" id="GO:0004808">
    <property type="term" value="F:tRNA (5-methylaminomethyl-2-thiouridylate)(34)-methyltransferase activity"/>
    <property type="evidence" value="ECO:0007669"/>
    <property type="project" value="UniProtKB-EC"/>
</dbReference>
<dbReference type="GO" id="GO:0005737">
    <property type="term" value="C:cytoplasm"/>
    <property type="evidence" value="ECO:0007669"/>
    <property type="project" value="UniProtKB-SubCell"/>
</dbReference>
<dbReference type="Gene3D" id="3.30.9.10">
    <property type="entry name" value="D-Amino Acid Oxidase, subunit A, domain 2"/>
    <property type="match status" value="1"/>
</dbReference>
<keyword evidence="7 10" id="KW-0274">FAD</keyword>
<evidence type="ECO:0000256" key="3">
    <source>
        <dbReference type="ARBA" id="ARBA00022630"/>
    </source>
</evidence>
<feature type="region of interest" description="FAD-dependent cmnm(5)s(2)U34 oxidoreductase" evidence="10">
    <location>
        <begin position="266"/>
        <end position="659"/>
    </location>
</feature>
<keyword evidence="2 10" id="KW-0489">Methyltransferase</keyword>
<feature type="domain" description="FAD dependent oxidoreductase" evidence="11">
    <location>
        <begin position="263"/>
        <end position="628"/>
    </location>
</feature>
<keyword evidence="8 10" id="KW-0560">Oxidoreductase</keyword>
<evidence type="ECO:0000256" key="7">
    <source>
        <dbReference type="ARBA" id="ARBA00022827"/>
    </source>
</evidence>
<evidence type="ECO:0000256" key="2">
    <source>
        <dbReference type="ARBA" id="ARBA00022603"/>
    </source>
</evidence>
<dbReference type="Proteomes" id="UP000281975">
    <property type="component" value="Unassembled WGS sequence"/>
</dbReference>
<dbReference type="InterPro" id="IPR029063">
    <property type="entry name" value="SAM-dependent_MTases_sf"/>
</dbReference>
<dbReference type="GO" id="GO:0002097">
    <property type="term" value="P:tRNA wobble base modification"/>
    <property type="evidence" value="ECO:0007669"/>
    <property type="project" value="UniProtKB-UniRule"/>
</dbReference>
<dbReference type="Gene3D" id="3.50.50.60">
    <property type="entry name" value="FAD/NAD(P)-binding domain"/>
    <property type="match status" value="1"/>
</dbReference>
<comment type="similarity">
    <text evidence="10">In the N-terminal section; belongs to the methyltransferase superfamily. tRNA (mnm(5)s(2)U34)-methyltransferase family.</text>
</comment>